<evidence type="ECO:0000256" key="2">
    <source>
        <dbReference type="SAM" id="Phobius"/>
    </source>
</evidence>
<dbReference type="STRING" id="691883.A0A058ZHM7"/>
<dbReference type="RefSeq" id="XP_009493149.1">
    <property type="nucleotide sequence ID" value="XM_009494874.1"/>
</dbReference>
<feature type="compositionally biased region" description="Low complexity" evidence="1">
    <location>
        <begin position="315"/>
        <end position="327"/>
    </location>
</feature>
<gene>
    <name evidence="3" type="ORF">H696_00982</name>
</gene>
<dbReference type="GO" id="GO:0006506">
    <property type="term" value="P:GPI anchor biosynthetic process"/>
    <property type="evidence" value="ECO:0007669"/>
    <property type="project" value="InterPro"/>
</dbReference>
<feature type="transmembrane region" description="Helical" evidence="2">
    <location>
        <begin position="542"/>
        <end position="566"/>
    </location>
</feature>
<name>A0A058ZHM7_FONAL</name>
<protein>
    <submittedName>
        <fullName evidence="3">Uncharacterized protein</fullName>
    </submittedName>
</protein>
<dbReference type="PANTHER" id="PTHR21329">
    <property type="entry name" value="PHOSPHATIDYLINOSITOL N-ACETYLGLUCOSAMINYLTRANSFERASE SUBUNIT Q-RELATED"/>
    <property type="match status" value="1"/>
</dbReference>
<dbReference type="GO" id="GO:0016020">
    <property type="term" value="C:membrane"/>
    <property type="evidence" value="ECO:0007669"/>
    <property type="project" value="InterPro"/>
</dbReference>
<dbReference type="Pfam" id="PF05024">
    <property type="entry name" value="Gpi1"/>
    <property type="match status" value="1"/>
</dbReference>
<keyword evidence="2" id="KW-1133">Transmembrane helix</keyword>
<organism evidence="3">
    <name type="scientific">Fonticula alba</name>
    <name type="common">Slime mold</name>
    <dbReference type="NCBI Taxonomy" id="691883"/>
    <lineage>
        <taxon>Eukaryota</taxon>
        <taxon>Rotosphaerida</taxon>
        <taxon>Fonticulaceae</taxon>
        <taxon>Fonticula</taxon>
    </lineage>
</organism>
<feature type="region of interest" description="Disordered" evidence="1">
    <location>
        <begin position="315"/>
        <end position="342"/>
    </location>
</feature>
<evidence type="ECO:0000256" key="1">
    <source>
        <dbReference type="SAM" id="MobiDB-lite"/>
    </source>
</evidence>
<dbReference type="GeneID" id="20525707"/>
<dbReference type="AlphaFoldDB" id="A0A058ZHM7"/>
<feature type="transmembrane region" description="Helical" evidence="2">
    <location>
        <begin position="617"/>
        <end position="636"/>
    </location>
</feature>
<evidence type="ECO:0000313" key="3">
    <source>
        <dbReference type="EMBL" id="KCV73448.1"/>
    </source>
</evidence>
<evidence type="ECO:0000313" key="4">
    <source>
        <dbReference type="Proteomes" id="UP000030693"/>
    </source>
</evidence>
<dbReference type="Proteomes" id="UP000030693">
    <property type="component" value="Unassembled WGS sequence"/>
</dbReference>
<reference evidence="3" key="1">
    <citation type="submission" date="2013-04" db="EMBL/GenBank/DDBJ databases">
        <title>The Genome Sequence of Fonticula alba ATCC 38817.</title>
        <authorList>
            <consortium name="The Broad Institute Genomics Platform"/>
            <person name="Russ C."/>
            <person name="Cuomo C."/>
            <person name="Burger G."/>
            <person name="Gray M.W."/>
            <person name="Holland P.W.H."/>
            <person name="King N."/>
            <person name="Lang F.B.F."/>
            <person name="Roger A.J."/>
            <person name="Ruiz-Trillo I."/>
            <person name="Brown M."/>
            <person name="Walker B."/>
            <person name="Young S."/>
            <person name="Zeng Q."/>
            <person name="Gargeya S."/>
            <person name="Fitzgerald M."/>
            <person name="Haas B."/>
            <person name="Abouelleil A."/>
            <person name="Allen A.W."/>
            <person name="Alvarado L."/>
            <person name="Arachchi H.M."/>
            <person name="Berlin A.M."/>
            <person name="Chapman S.B."/>
            <person name="Gainer-Dewar J."/>
            <person name="Goldberg J."/>
            <person name="Griggs A."/>
            <person name="Gujja S."/>
            <person name="Hansen M."/>
            <person name="Howarth C."/>
            <person name="Imamovic A."/>
            <person name="Ireland A."/>
            <person name="Larimer J."/>
            <person name="McCowan C."/>
            <person name="Murphy C."/>
            <person name="Pearson M."/>
            <person name="Poon T.W."/>
            <person name="Priest M."/>
            <person name="Roberts A."/>
            <person name="Saif S."/>
            <person name="Shea T."/>
            <person name="Sisk P."/>
            <person name="Sykes S."/>
            <person name="Wortman J."/>
            <person name="Nusbaum C."/>
            <person name="Birren B."/>
        </authorList>
    </citation>
    <scope>NUCLEOTIDE SEQUENCE [LARGE SCALE GENOMIC DNA]</scope>
    <source>
        <strain evidence="3">ATCC 38817</strain>
    </source>
</reference>
<dbReference type="EMBL" id="KB932201">
    <property type="protein sequence ID" value="KCV73448.1"/>
    <property type="molecule type" value="Genomic_DNA"/>
</dbReference>
<dbReference type="PANTHER" id="PTHR21329:SF3">
    <property type="entry name" value="PHOSPHATIDYLINOSITOL N-ACETYLGLUCOSAMINYLTRANSFERASE SUBUNIT Q"/>
    <property type="match status" value="1"/>
</dbReference>
<keyword evidence="4" id="KW-1185">Reference proteome</keyword>
<accession>A0A058ZHM7</accession>
<dbReference type="GO" id="GO:0005783">
    <property type="term" value="C:endoplasmic reticulum"/>
    <property type="evidence" value="ECO:0007669"/>
    <property type="project" value="TreeGrafter"/>
</dbReference>
<keyword evidence="2" id="KW-0812">Transmembrane</keyword>
<feature type="transmembrane region" description="Helical" evidence="2">
    <location>
        <begin position="587"/>
        <end position="611"/>
    </location>
</feature>
<feature type="transmembrane region" description="Helical" evidence="2">
    <location>
        <begin position="511"/>
        <end position="536"/>
    </location>
</feature>
<dbReference type="InterPro" id="IPR007720">
    <property type="entry name" value="PigQ/GPI1"/>
</dbReference>
<keyword evidence="2" id="KW-0472">Membrane</keyword>
<proteinExistence type="predicted"/>
<sequence length="834" mass="88178">MATHDPRPSAGDSGPAIIFWPTDLRLQDCSPGLLLGWRQAGATCISAVLPLEGRTPSEAEQAATGALHGWPSPWKLVAPIVLPGPVCTPDSYEPAIVGVWLGDSQAGPEPFSARSMAAEFPLALGRATGVPPTSDAGLPIVISGMRTAGSRSHVIAYSAHQLHGRMPFIRACLHEAFVSGSTEAPEGEAAGPRAALATHLTDKVFEPRPPRDPASGALSPMLPLLALSLSLHQYIARGSAAQATAGEESSPGAVERLVFQLLLLWHTACEYLLRFLSMGPSPPLLFPRSPSYVHYRPQEDGIHTWTEPKHPIRTAAAPSGAARPASGDRSPDDVHAGGPASGAWPSPNNWRVPLTPRSLLTSARLVSLWLERSMSWTEQLLSDMSCARRLLAERGPGQARILSIGQVLASSMSICLMDALLAFTLDIVFGWLAGRWLLAHSDAVVHHLYSFFVEYGDRRIESAILWLMSARPGGIKVDPYISHAIGQICLAILGLWRPVQMSLLSRLPQLLAGVGAFPLPLSLLVSLSADFVSLLLTAHIGLVFAAFRTAHAAILTLAPGILRLALGLPYWNSRRQQYDQLSPGPGLSTWLVAMALSAGIVAIGPVVAAYYLGASLAAGLLILIPVLVQLVVHSLLSGGTSTGGLRFASGLQHLLGGGHCFGTVSVVPLNGSTGNCRYSGLTLARRGLVAGLLSHGSPFSQRPDAYRTLVARELRLVMALDAGATASGGPVVDADGEAGAARHPAPGFWEALGSVARNLALGRRTFMVGHDRLSHIRLRLFSIRQGRPVTVTGAHPGSEPAFSPANSPAAYRAQIRRDLAMAAAPVPVTARNIQ</sequence>